<comment type="caution">
    <text evidence="2">The sequence shown here is derived from an EMBL/GenBank/DDBJ whole genome shotgun (WGS) entry which is preliminary data.</text>
</comment>
<proteinExistence type="predicted"/>
<keyword evidence="3" id="KW-1185">Reference proteome</keyword>
<dbReference type="InterPro" id="IPR007462">
    <property type="entry name" value="COV1-like"/>
</dbReference>
<dbReference type="Proteomes" id="UP000267187">
    <property type="component" value="Unassembled WGS sequence"/>
</dbReference>
<keyword evidence="1" id="KW-0812">Transmembrane</keyword>
<dbReference type="AlphaFoldDB" id="A0A3M0A1F2"/>
<dbReference type="OrthoDB" id="9780267at2"/>
<keyword evidence="1" id="KW-0472">Membrane</keyword>
<accession>A0A3M0A1F2</accession>
<reference evidence="2 3" key="1">
    <citation type="submission" date="2018-10" db="EMBL/GenBank/DDBJ databases">
        <title>Genomic Encyclopedia of Type Strains, Phase IV (KMG-IV): sequencing the most valuable type-strain genomes for metagenomic binning, comparative biology and taxonomic classification.</title>
        <authorList>
            <person name="Goeker M."/>
        </authorList>
    </citation>
    <scope>NUCLEOTIDE SEQUENCE [LARGE SCALE GENOMIC DNA]</scope>
    <source>
        <strain evidence="2 3">DSM 25080</strain>
    </source>
</reference>
<protein>
    <submittedName>
        <fullName evidence="2">Putative membrane protein</fullName>
    </submittedName>
</protein>
<evidence type="ECO:0000313" key="3">
    <source>
        <dbReference type="Proteomes" id="UP000267187"/>
    </source>
</evidence>
<evidence type="ECO:0000313" key="2">
    <source>
        <dbReference type="EMBL" id="RMA78783.1"/>
    </source>
</evidence>
<sequence length="218" mass="23711">MSAIRNFIKNAIIGGVVVILPIMILAFLFRWLFGVISELISPITSILLDHFDLPELVGDILALSLIISLCFLLGTIVATSVGSWIHERFDRYASRLAPGYNLIKEIVGQFFGDKSNSPFANGEVAVVNLYGINCPARVTALVTSRHPNGDFTVFVPTGPNPTSGMMYHLPPEAVTLYPDIGVEDMMRTVIACGAGTGALLSRHQGERQTNREQRPPSA</sequence>
<feature type="transmembrane region" description="Helical" evidence="1">
    <location>
        <begin position="60"/>
        <end position="85"/>
    </location>
</feature>
<dbReference type="Pfam" id="PF04367">
    <property type="entry name" value="DUF502"/>
    <property type="match status" value="1"/>
</dbReference>
<keyword evidence="1" id="KW-1133">Transmembrane helix</keyword>
<name>A0A3M0A1F2_9GAMM</name>
<organism evidence="2 3">
    <name type="scientific">Umboniibacter marinipuniceus</name>
    <dbReference type="NCBI Taxonomy" id="569599"/>
    <lineage>
        <taxon>Bacteria</taxon>
        <taxon>Pseudomonadati</taxon>
        <taxon>Pseudomonadota</taxon>
        <taxon>Gammaproteobacteria</taxon>
        <taxon>Cellvibrionales</taxon>
        <taxon>Cellvibrionaceae</taxon>
        <taxon>Umboniibacter</taxon>
    </lineage>
</organism>
<dbReference type="EMBL" id="REFJ01000005">
    <property type="protein sequence ID" value="RMA78783.1"/>
    <property type="molecule type" value="Genomic_DNA"/>
</dbReference>
<gene>
    <name evidence="2" type="ORF">DFR27_2122</name>
</gene>
<dbReference type="PANTHER" id="PTHR31876">
    <property type="entry name" value="COV-LIKE PROTEIN 1"/>
    <property type="match status" value="1"/>
</dbReference>
<dbReference type="RefSeq" id="WP_121877424.1">
    <property type="nucleotide sequence ID" value="NZ_REFJ01000005.1"/>
</dbReference>
<feature type="transmembrane region" description="Helical" evidence="1">
    <location>
        <begin position="12"/>
        <end position="33"/>
    </location>
</feature>
<dbReference type="PANTHER" id="PTHR31876:SF26">
    <property type="entry name" value="PROTEIN LIKE COV 2"/>
    <property type="match status" value="1"/>
</dbReference>
<evidence type="ECO:0000256" key="1">
    <source>
        <dbReference type="SAM" id="Phobius"/>
    </source>
</evidence>